<dbReference type="AlphaFoldDB" id="A0A2H0W436"/>
<keyword evidence="1" id="KW-0472">Membrane</keyword>
<dbReference type="Proteomes" id="UP000229056">
    <property type="component" value="Unassembled WGS sequence"/>
</dbReference>
<reference evidence="3" key="1">
    <citation type="submission" date="2017-09" db="EMBL/GenBank/DDBJ databases">
        <title>Depth-based differentiation of microbial function through sediment-hosted aquifers and enrichment of novel symbionts in the deep terrestrial subsurface.</title>
        <authorList>
            <person name="Probst A.J."/>
            <person name="Ladd B."/>
            <person name="Jarett J.K."/>
            <person name="Geller-Mcgrath D.E."/>
            <person name="Sieber C.M.K."/>
            <person name="Emerson J.B."/>
            <person name="Anantharaman K."/>
            <person name="Thomas B.C."/>
            <person name="Malmstrom R."/>
            <person name="Stieglmeier M."/>
            <person name="Klingl A."/>
            <person name="Woyke T."/>
            <person name="Ryan C.M."/>
            <person name="Banfield J.F."/>
        </authorList>
    </citation>
    <scope>NUCLEOTIDE SEQUENCE [LARGE SCALE GENOMIC DNA]</scope>
</reference>
<protein>
    <submittedName>
        <fullName evidence="2">Uncharacterized protein</fullName>
    </submittedName>
</protein>
<feature type="transmembrane region" description="Helical" evidence="1">
    <location>
        <begin position="22"/>
        <end position="40"/>
    </location>
</feature>
<proteinExistence type="predicted"/>
<name>A0A2H0W436_9BACT</name>
<comment type="caution">
    <text evidence="2">The sequence shown here is derived from an EMBL/GenBank/DDBJ whole genome shotgun (WGS) entry which is preliminary data.</text>
</comment>
<keyword evidence="1" id="KW-0812">Transmembrane</keyword>
<accession>A0A2H0W436</accession>
<evidence type="ECO:0000313" key="3">
    <source>
        <dbReference type="Proteomes" id="UP000229056"/>
    </source>
</evidence>
<sequence length="156" mass="18764">MRWIILGIIGLGLGWYLPLEKWHWIVLFFVGLAWWLFNIFNAGNIKFWKLAGRYPNEAYEHFRKYPETWIVAEGEIKNVHKYLRDRSPEFKGKWDGPFRLAIPYLPNPEQAIHVHIYGKVGEYEKSQNEFVSLMEKLEEARNYDNQQKLFKTNEKD</sequence>
<gene>
    <name evidence="2" type="ORF">COT80_02340</name>
</gene>
<evidence type="ECO:0000313" key="2">
    <source>
        <dbReference type="EMBL" id="PIS06126.1"/>
    </source>
</evidence>
<organism evidence="2 3">
    <name type="scientific">Candidatus Buchananbacteria bacterium CG10_big_fil_rev_8_21_14_0_10_33_19</name>
    <dbReference type="NCBI Taxonomy" id="1974525"/>
    <lineage>
        <taxon>Bacteria</taxon>
        <taxon>Candidatus Buchananiibacteriota</taxon>
    </lineage>
</organism>
<dbReference type="EMBL" id="PEZY01000006">
    <property type="protein sequence ID" value="PIS06126.1"/>
    <property type="molecule type" value="Genomic_DNA"/>
</dbReference>
<keyword evidence="1" id="KW-1133">Transmembrane helix</keyword>
<evidence type="ECO:0000256" key="1">
    <source>
        <dbReference type="SAM" id="Phobius"/>
    </source>
</evidence>